<evidence type="ECO:0000256" key="4">
    <source>
        <dbReference type="ARBA" id="ARBA00022475"/>
    </source>
</evidence>
<keyword evidence="10" id="KW-0406">Ion transport</keyword>
<evidence type="ECO:0000256" key="8">
    <source>
        <dbReference type="ARBA" id="ARBA00022989"/>
    </source>
</evidence>
<keyword evidence="12 14" id="KW-0472">Membrane</keyword>
<dbReference type="PANTHER" id="PTHR43185:SF1">
    <property type="entry name" value="FE(2+) TRANSPORTER FEOB"/>
    <property type="match status" value="1"/>
</dbReference>
<dbReference type="InterPro" id="IPR011642">
    <property type="entry name" value="Gate_dom"/>
</dbReference>
<dbReference type="Pfam" id="PF07670">
    <property type="entry name" value="Gate"/>
    <property type="match status" value="2"/>
</dbReference>
<evidence type="ECO:0000313" key="16">
    <source>
        <dbReference type="EMBL" id="XAN06940.1"/>
    </source>
</evidence>
<evidence type="ECO:0000256" key="5">
    <source>
        <dbReference type="ARBA" id="ARBA00022496"/>
    </source>
</evidence>
<keyword evidence="3 14" id="KW-0813">Transport</keyword>
<evidence type="ECO:0000256" key="9">
    <source>
        <dbReference type="ARBA" id="ARBA00023004"/>
    </source>
</evidence>
<reference evidence="16 17" key="1">
    <citation type="submission" date="2024-04" db="EMBL/GenBank/DDBJ databases">
        <title>Isolation of an actinomycete strain from pig manure.</title>
        <authorList>
            <person name="Gong T."/>
            <person name="Yu Z."/>
            <person name="An M."/>
            <person name="Wei C."/>
            <person name="Yang W."/>
            <person name="Liu L."/>
        </authorList>
    </citation>
    <scope>NUCLEOTIDE SEQUENCE [LARGE SCALE GENOMIC DNA]</scope>
    <source>
        <strain evidence="16 17">ZF39</strain>
    </source>
</reference>
<sequence>MSLAKKQPPTTSVPSCHAAGPGITAGPDAPVIALAGTPNVGKSTLFNALTGARVTMGNWPGTTVEVSRGVWRSRGNADCSAVGCACDTNTCTGSHPLDADYTMIDLPGAYSLDPSSPDEALTKALIVDVPADEAPDLVVVIVDAAHLARSLYLVTQIRERRQRVVVALSMLDVARHRGIEIDTWALGESLGCPVVAVDPRRRDGLHNLATAVHVALAGPAPDPRPSDLPKDADELAVEDERFAWLEAAAVAGTRGTGHARVNWSDRIDRIVTAPVLGPIVFLVVMWLVFQITTTVAAPLQDALDGLFSGPVSAGASAALGAIGLGGTWVEGLIVNGLIAGVGMVLTFVPLMALMFILLAILEDSGYLARAAVVTDRVMRAIGLPGRAFLPLVVGFGCNVPAISATRILPQARQRLLTTLLVPFTACSARLTVFVMLGTVFFGRWAGTAVFVMYLVSIAFVIGVGLLLRGTLIRALGADPLVICLPPYQRPTLRLTLSVAWQRLQGFLRTAAGIIVVTVMVVWVLQSIPVVAGHGFADVPVVDSVYGLLARGITPIFEPTGFAQWQTVSALVVGFIAKEAVISSWAQTYAVADPTAGAGTGALGEQVMHAFQMSSGGHVLPAVAAFMVFLLAYTPCVATLAAQKREIGWRWTAIGFGVQLVIAWVMAVAVFQIGRLFW</sequence>
<feature type="domain" description="FeoB-type G" evidence="15">
    <location>
        <begin position="29"/>
        <end position="218"/>
    </location>
</feature>
<keyword evidence="8 14" id="KW-1133">Transmembrane helix</keyword>
<feature type="transmembrane region" description="Helical" evidence="14">
    <location>
        <begin position="381"/>
        <end position="403"/>
    </location>
</feature>
<dbReference type="Gene3D" id="3.40.50.300">
    <property type="entry name" value="P-loop containing nucleotide triphosphate hydrolases"/>
    <property type="match status" value="1"/>
</dbReference>
<feature type="transmembrane region" description="Helical" evidence="14">
    <location>
        <begin position="505"/>
        <end position="524"/>
    </location>
</feature>
<evidence type="ECO:0000256" key="13">
    <source>
        <dbReference type="NCBIfam" id="TIGR00437"/>
    </source>
</evidence>
<accession>A0ABZ3FQA4</accession>
<evidence type="ECO:0000256" key="2">
    <source>
        <dbReference type="ARBA" id="ARBA00004651"/>
    </source>
</evidence>
<evidence type="ECO:0000256" key="6">
    <source>
        <dbReference type="ARBA" id="ARBA00022692"/>
    </source>
</evidence>
<dbReference type="EMBL" id="CP154795">
    <property type="protein sequence ID" value="XAN06940.1"/>
    <property type="molecule type" value="Genomic_DNA"/>
</dbReference>
<dbReference type="Pfam" id="PF07664">
    <property type="entry name" value="FeoB_C"/>
    <property type="match status" value="1"/>
</dbReference>
<evidence type="ECO:0000256" key="1">
    <source>
        <dbReference type="ARBA" id="ARBA00003926"/>
    </source>
</evidence>
<evidence type="ECO:0000313" key="17">
    <source>
        <dbReference type="Proteomes" id="UP001442841"/>
    </source>
</evidence>
<dbReference type="InterPro" id="IPR003373">
    <property type="entry name" value="Fe2_transport_prot-B"/>
</dbReference>
<gene>
    <name evidence="16" type="primary">feoB</name>
    <name evidence="16" type="ORF">AADG42_06360</name>
</gene>
<evidence type="ECO:0000256" key="14">
    <source>
        <dbReference type="RuleBase" id="RU362098"/>
    </source>
</evidence>
<protein>
    <recommendedName>
        <fullName evidence="13 14">Ferrous iron transport protein B</fullName>
    </recommendedName>
</protein>
<comment type="function">
    <text evidence="1 14">Probable transporter of a GTP-driven Fe(2+) uptake system.</text>
</comment>
<evidence type="ECO:0000256" key="12">
    <source>
        <dbReference type="ARBA" id="ARBA00023136"/>
    </source>
</evidence>
<dbReference type="NCBIfam" id="TIGR00437">
    <property type="entry name" value="feoB"/>
    <property type="match status" value="1"/>
</dbReference>
<feature type="transmembrane region" description="Helical" evidence="14">
    <location>
        <begin position="270"/>
        <end position="289"/>
    </location>
</feature>
<keyword evidence="11 14" id="KW-0342">GTP-binding</keyword>
<comment type="subcellular location">
    <subcellularLocation>
        <location evidence="14">Cell inner membrane</location>
        <topology evidence="14">Multi-pass membrane protein</topology>
    </subcellularLocation>
    <subcellularLocation>
        <location evidence="2">Cell membrane</location>
        <topology evidence="2">Multi-pass membrane protein</topology>
    </subcellularLocation>
</comment>
<dbReference type="InterPro" id="IPR050860">
    <property type="entry name" value="FeoB_GTPase"/>
</dbReference>
<keyword evidence="9 14" id="KW-0408">Iron</keyword>
<name>A0ABZ3FQA4_9ACTN</name>
<evidence type="ECO:0000256" key="11">
    <source>
        <dbReference type="ARBA" id="ARBA00023134"/>
    </source>
</evidence>
<feature type="transmembrane region" description="Helical" evidence="14">
    <location>
        <begin position="618"/>
        <end position="640"/>
    </location>
</feature>
<dbReference type="CDD" id="cd01879">
    <property type="entry name" value="FeoB"/>
    <property type="match status" value="1"/>
</dbReference>
<evidence type="ECO:0000256" key="10">
    <source>
        <dbReference type="ARBA" id="ARBA00023065"/>
    </source>
</evidence>
<keyword evidence="7" id="KW-0547">Nucleotide-binding</keyword>
<evidence type="ECO:0000256" key="7">
    <source>
        <dbReference type="ARBA" id="ARBA00022741"/>
    </source>
</evidence>
<keyword evidence="6 14" id="KW-0812">Transmembrane</keyword>
<keyword evidence="17" id="KW-1185">Reference proteome</keyword>
<keyword evidence="5 14" id="KW-0410">Iron transport</keyword>
<evidence type="ECO:0000259" key="15">
    <source>
        <dbReference type="PROSITE" id="PS51711"/>
    </source>
</evidence>
<dbReference type="PROSITE" id="PS51711">
    <property type="entry name" value="G_FEOB"/>
    <property type="match status" value="1"/>
</dbReference>
<comment type="similarity">
    <text evidence="14">Belongs to the TRAFAC class TrmE-Era-EngA-EngB-Septin-like GTPase superfamily. FeoB GTPase (TC 9.A.8) family.</text>
</comment>
<dbReference type="SUPFAM" id="SSF52540">
    <property type="entry name" value="P-loop containing nucleoside triphosphate hydrolases"/>
    <property type="match status" value="1"/>
</dbReference>
<dbReference type="InterPro" id="IPR030389">
    <property type="entry name" value="G_FEOB_dom"/>
</dbReference>
<dbReference type="RefSeq" id="WP_425308382.1">
    <property type="nucleotide sequence ID" value="NZ_CP154795.1"/>
</dbReference>
<keyword evidence="4" id="KW-1003">Cell membrane</keyword>
<dbReference type="Proteomes" id="UP001442841">
    <property type="component" value="Chromosome"/>
</dbReference>
<dbReference type="Pfam" id="PF02421">
    <property type="entry name" value="FeoB_N"/>
    <property type="match status" value="2"/>
</dbReference>
<evidence type="ECO:0000256" key="3">
    <source>
        <dbReference type="ARBA" id="ARBA00022448"/>
    </source>
</evidence>
<dbReference type="InterPro" id="IPR011640">
    <property type="entry name" value="Fe2_transport_prot_B_C"/>
</dbReference>
<dbReference type="PRINTS" id="PR00326">
    <property type="entry name" value="GTP1OBG"/>
</dbReference>
<proteinExistence type="inferred from homology"/>
<feature type="transmembrane region" description="Helical" evidence="14">
    <location>
        <begin position="447"/>
        <end position="467"/>
    </location>
</feature>
<feature type="transmembrane region" description="Helical" evidence="14">
    <location>
        <begin position="309"/>
        <end position="329"/>
    </location>
</feature>
<dbReference type="InterPro" id="IPR006073">
    <property type="entry name" value="GTP-bd"/>
</dbReference>
<feature type="transmembrane region" description="Helical" evidence="14">
    <location>
        <begin position="415"/>
        <end position="441"/>
    </location>
</feature>
<feature type="transmembrane region" description="Helical" evidence="14">
    <location>
        <begin position="652"/>
        <end position="672"/>
    </location>
</feature>
<organism evidence="16 17">
    <name type="scientific">Ammonicoccus fulvus</name>
    <dbReference type="NCBI Taxonomy" id="3138240"/>
    <lineage>
        <taxon>Bacteria</taxon>
        <taxon>Bacillati</taxon>
        <taxon>Actinomycetota</taxon>
        <taxon>Actinomycetes</taxon>
        <taxon>Propionibacteriales</taxon>
        <taxon>Propionibacteriaceae</taxon>
        <taxon>Ammonicoccus</taxon>
    </lineage>
</organism>
<feature type="transmembrane region" description="Helical" evidence="14">
    <location>
        <begin position="336"/>
        <end position="361"/>
    </location>
</feature>
<dbReference type="PANTHER" id="PTHR43185">
    <property type="entry name" value="FERROUS IRON TRANSPORT PROTEIN B"/>
    <property type="match status" value="1"/>
</dbReference>
<dbReference type="InterPro" id="IPR027417">
    <property type="entry name" value="P-loop_NTPase"/>
</dbReference>